<gene>
    <name evidence="2" type="primary">lasR</name>
</gene>
<feature type="region of interest" description="Disordered" evidence="1">
    <location>
        <begin position="54"/>
        <end position="97"/>
    </location>
</feature>
<reference evidence="2" key="1">
    <citation type="journal article" date="2014" name="ACS Chem. Biol.">
        <title>Insights into the biosynthesis of 12-membered resorcylic acid lactones from heterologous production in Saccharomyces cerevisiae.</title>
        <authorList>
            <person name="Xu Y."/>
            <person name="Zhou T."/>
            <person name="Espinosa-Artiles P."/>
            <person name="Tang Y."/>
            <person name="Zhan J."/>
            <person name="Molnar I."/>
        </authorList>
    </citation>
    <scope>NUCLEOTIDE SEQUENCE</scope>
</reference>
<feature type="compositionally biased region" description="Low complexity" evidence="1">
    <location>
        <begin position="71"/>
        <end position="85"/>
    </location>
</feature>
<dbReference type="AlphaFoldDB" id="X4YJV5"/>
<organism evidence="2">
    <name type="scientific">Lasiodiplodia theobromae</name>
    <dbReference type="NCBI Taxonomy" id="45133"/>
    <lineage>
        <taxon>Eukaryota</taxon>
        <taxon>Fungi</taxon>
        <taxon>Dikarya</taxon>
        <taxon>Ascomycota</taxon>
        <taxon>Pezizomycotina</taxon>
        <taxon>Dothideomycetes</taxon>
        <taxon>Dothideomycetes incertae sedis</taxon>
        <taxon>Botryosphaeriales</taxon>
        <taxon>Botryosphaeriaceae</taxon>
        <taxon>Lasiodiplodia</taxon>
    </lineage>
</organism>
<accession>X4YJV5</accession>
<protein>
    <submittedName>
        <fullName evidence="2">LasR</fullName>
    </submittedName>
</protein>
<proteinExistence type="predicted"/>
<sequence length="369" mass="41603">MHPATINSVQQYSDAPRRTSQTVVSAFSACANPNEDWTKISDFGERRRIQSRIAQRNYRIKQKQRLERTKTPTPELTPEEPSTPESVPDFSPLDSQQDGMQDLYDIFTSDAPQQQRTPPSSDDGAMPTQQFTPQSSTEQSNPGIITYPFHARSQQQLTPGFYDTSLLQQSPRFNNDCVTPLQRSTSTTQPSCVHTPTAGTTPYLYNSGSMEQPLPSFHNGCAQRAPHQHCQTMSHDCGGYPQQRARPIFANTQPTCACTPTPGSPSCHAQQMHHLYDRAPQWASWTRPEDYTRGSYGQIEASRDLNVPFSRPLHPSHSYMSLPPPTERGCCCHHHHNHHNHTHLPPFAHHSSTNGFDVPHPYHDSRMLL</sequence>
<feature type="compositionally biased region" description="Polar residues" evidence="1">
    <location>
        <begin position="111"/>
        <end position="120"/>
    </location>
</feature>
<name>X4YJV5_9PEZI</name>
<dbReference type="EMBL" id="KJ434938">
    <property type="protein sequence ID" value="AHV78246.1"/>
    <property type="molecule type" value="Genomic_DNA"/>
</dbReference>
<dbReference type="CDD" id="cd14688">
    <property type="entry name" value="bZIP_YAP"/>
    <property type="match status" value="1"/>
</dbReference>
<feature type="region of interest" description="Disordered" evidence="1">
    <location>
        <begin position="111"/>
        <end position="144"/>
    </location>
</feature>
<evidence type="ECO:0000256" key="1">
    <source>
        <dbReference type="SAM" id="MobiDB-lite"/>
    </source>
</evidence>
<feature type="compositionally biased region" description="Polar residues" evidence="1">
    <location>
        <begin position="127"/>
        <end position="143"/>
    </location>
</feature>
<evidence type="ECO:0000313" key="2">
    <source>
        <dbReference type="EMBL" id="AHV78246.1"/>
    </source>
</evidence>